<organism evidence="2 3">
    <name type="scientific">Acrodontium crateriforme</name>
    <dbReference type="NCBI Taxonomy" id="150365"/>
    <lineage>
        <taxon>Eukaryota</taxon>
        <taxon>Fungi</taxon>
        <taxon>Dikarya</taxon>
        <taxon>Ascomycota</taxon>
        <taxon>Pezizomycotina</taxon>
        <taxon>Dothideomycetes</taxon>
        <taxon>Dothideomycetidae</taxon>
        <taxon>Mycosphaerellales</taxon>
        <taxon>Teratosphaeriaceae</taxon>
        <taxon>Acrodontium</taxon>
    </lineage>
</organism>
<sequence>MADRNPYHLSILPVDYSLTHGSLFPAPLNSPPESPESLVMRPPTPVGGLVRPPTPFGGPLSSHPACPEDYPGTVFPPTPEADKENICNKENVPNRPVTAKSQSQASFFKLPISPASAASPTPSNGHQRRPSVVRKLLSISSLRSSFNSSRISISLPQPLELHNDNASSATENFELPSTPSDFSIASSYTGSTSQQSSIHHCKPRPVLQHRKSTGWFKRKSSLLMGAGNDFLNKVNEDQRPDTRDSKRIKVLRPAPSLPEVKPVDAQQLGSGEIGWCEEQFR</sequence>
<evidence type="ECO:0000256" key="1">
    <source>
        <dbReference type="SAM" id="MobiDB-lite"/>
    </source>
</evidence>
<keyword evidence="3" id="KW-1185">Reference proteome</keyword>
<reference evidence="2 3" key="1">
    <citation type="submission" date="2023-11" db="EMBL/GenBank/DDBJ databases">
        <title>An acidophilic fungus is an integral part of prey digestion in a carnivorous sundew plant.</title>
        <authorList>
            <person name="Tsai I.J."/>
        </authorList>
    </citation>
    <scope>NUCLEOTIDE SEQUENCE [LARGE SCALE GENOMIC DNA]</scope>
    <source>
        <strain evidence="2">169a</strain>
    </source>
</reference>
<name>A0AAQ3M9T2_9PEZI</name>
<dbReference type="AlphaFoldDB" id="A0AAQ3M9T2"/>
<feature type="region of interest" description="Disordered" evidence="1">
    <location>
        <begin position="72"/>
        <end position="103"/>
    </location>
</feature>
<evidence type="ECO:0000313" key="3">
    <source>
        <dbReference type="Proteomes" id="UP001303373"/>
    </source>
</evidence>
<gene>
    <name evidence="2" type="ORF">R9X50_00568100</name>
</gene>
<evidence type="ECO:0000313" key="2">
    <source>
        <dbReference type="EMBL" id="WPH02813.1"/>
    </source>
</evidence>
<dbReference type="Proteomes" id="UP001303373">
    <property type="component" value="Chromosome 9"/>
</dbReference>
<protein>
    <submittedName>
        <fullName evidence="2">Uncharacterized protein</fullName>
    </submittedName>
</protein>
<dbReference type="EMBL" id="CP138588">
    <property type="protein sequence ID" value="WPH02813.1"/>
    <property type="molecule type" value="Genomic_DNA"/>
</dbReference>
<accession>A0AAQ3M9T2</accession>
<proteinExistence type="predicted"/>